<evidence type="ECO:0000313" key="2">
    <source>
        <dbReference type="WBParaSite" id="L893_g10120.t1"/>
    </source>
</evidence>
<dbReference type="WBParaSite" id="L893_g10120.t1">
    <property type="protein sequence ID" value="L893_g10120.t1"/>
    <property type="gene ID" value="L893_g10120"/>
</dbReference>
<dbReference type="Proteomes" id="UP000095287">
    <property type="component" value="Unplaced"/>
</dbReference>
<name>A0A1I7XW83_9BILA</name>
<keyword evidence="1" id="KW-1185">Reference proteome</keyword>
<proteinExistence type="predicted"/>
<protein>
    <submittedName>
        <fullName evidence="2">Dirigent protein</fullName>
    </submittedName>
</protein>
<evidence type="ECO:0000313" key="1">
    <source>
        <dbReference type="Proteomes" id="UP000095287"/>
    </source>
</evidence>
<accession>A0A1I7XW83</accession>
<dbReference type="AlphaFoldDB" id="A0A1I7XW83"/>
<sequence length="69" mass="7364">MAFVVGSEAVVANDAYRSQYVVLAFQTDNVIQDPQADLSASKGDLSVFLVNSTCSREIGPPIAGTMLWV</sequence>
<organism evidence="1 2">
    <name type="scientific">Steinernema glaseri</name>
    <dbReference type="NCBI Taxonomy" id="37863"/>
    <lineage>
        <taxon>Eukaryota</taxon>
        <taxon>Metazoa</taxon>
        <taxon>Ecdysozoa</taxon>
        <taxon>Nematoda</taxon>
        <taxon>Chromadorea</taxon>
        <taxon>Rhabditida</taxon>
        <taxon>Tylenchina</taxon>
        <taxon>Panagrolaimomorpha</taxon>
        <taxon>Strongyloidoidea</taxon>
        <taxon>Steinernematidae</taxon>
        <taxon>Steinernema</taxon>
    </lineage>
</organism>
<reference evidence="2" key="1">
    <citation type="submission" date="2016-11" db="UniProtKB">
        <authorList>
            <consortium name="WormBaseParasite"/>
        </authorList>
    </citation>
    <scope>IDENTIFICATION</scope>
</reference>